<proteinExistence type="predicted"/>
<dbReference type="KEGG" id="daf:Desaf_3760"/>
<dbReference type="HOGENOM" id="CLU_082963_1_0_7"/>
<dbReference type="Gene3D" id="3.40.50.150">
    <property type="entry name" value="Vaccinia Virus protein VP39"/>
    <property type="match status" value="1"/>
</dbReference>
<sequence>MFFSLAKRQRTGSVTMIQQAVARERLHIDVCGRTWAIERLGDLEALWANLGHGEFGQDERIPYWSELWPASMLLCGWLEENRQAISGKVCLDLGCGLGLTAIVASSFGARVLGMDYEPEALRYARENAVINDVGQPLWTAMDWRAPALKPGSIDFMWGGDIIYERRFFEPLRELFAYALAPQGRIWLGEPQRSVSLPAWQWLADNGWNVRKIVTRPVPTEGYTVTVNLWELSKADCL</sequence>
<gene>
    <name evidence="1" type="ORF">Desaf_3760</name>
</gene>
<dbReference type="InterPro" id="IPR019410">
    <property type="entry name" value="Methyltransf_16"/>
</dbReference>
<dbReference type="STRING" id="690850.Desaf_3760"/>
<dbReference type="CDD" id="cd02440">
    <property type="entry name" value="AdoMet_MTases"/>
    <property type="match status" value="1"/>
</dbReference>
<name>F3Z007_DESAF</name>
<protein>
    <submittedName>
        <fullName evidence="1">Methyltransferase type 11</fullName>
    </submittedName>
</protein>
<dbReference type="GO" id="GO:0008168">
    <property type="term" value="F:methyltransferase activity"/>
    <property type="evidence" value="ECO:0007669"/>
    <property type="project" value="UniProtKB-KW"/>
</dbReference>
<dbReference type="EMBL" id="CP003221">
    <property type="protein sequence ID" value="EGJ52036.1"/>
    <property type="molecule type" value="Genomic_DNA"/>
</dbReference>
<dbReference type="RefSeq" id="WP_014261633.1">
    <property type="nucleotide sequence ID" value="NC_016629.1"/>
</dbReference>
<dbReference type="eggNOG" id="COG3897">
    <property type="taxonomic scope" value="Bacteria"/>
</dbReference>
<reference evidence="1 2" key="1">
    <citation type="journal article" date="2011" name="J. Bacteriol.">
        <title>Genome sequence of the mercury-methylating and pleomorphic Desulfovibrio africanus Strain Walvis Bay.</title>
        <authorList>
            <person name="Brown S.D."/>
            <person name="Wall J.D."/>
            <person name="Kucken A.M."/>
            <person name="Gilmour C.C."/>
            <person name="Podar M."/>
            <person name="Brandt C.C."/>
            <person name="Teshima H."/>
            <person name="Detter J.C."/>
            <person name="Han C.S."/>
            <person name="Land M.L."/>
            <person name="Lucas S."/>
            <person name="Han J."/>
            <person name="Pennacchio L."/>
            <person name="Nolan M."/>
            <person name="Pitluck S."/>
            <person name="Woyke T."/>
            <person name="Goodwin L."/>
            <person name="Palumbo A.V."/>
            <person name="Elias D.A."/>
        </authorList>
    </citation>
    <scope>NUCLEOTIDE SEQUENCE [LARGE SCALE GENOMIC DNA]</scope>
    <source>
        <strain evidence="1 2">Walvis Bay</strain>
    </source>
</reference>
<organism evidence="1 2">
    <name type="scientific">Desulfocurvibacter africanus subsp. africanus str. Walvis Bay</name>
    <dbReference type="NCBI Taxonomy" id="690850"/>
    <lineage>
        <taxon>Bacteria</taxon>
        <taxon>Pseudomonadati</taxon>
        <taxon>Thermodesulfobacteriota</taxon>
        <taxon>Desulfovibrionia</taxon>
        <taxon>Desulfovibrionales</taxon>
        <taxon>Desulfovibrionaceae</taxon>
        <taxon>Desulfocurvibacter</taxon>
    </lineage>
</organism>
<dbReference type="Proteomes" id="UP000007844">
    <property type="component" value="Chromosome"/>
</dbReference>
<dbReference type="Pfam" id="PF06325">
    <property type="entry name" value="PrmA"/>
    <property type="match status" value="1"/>
</dbReference>
<dbReference type="AlphaFoldDB" id="F3Z007"/>
<dbReference type="GO" id="GO:0032259">
    <property type="term" value="P:methylation"/>
    <property type="evidence" value="ECO:0007669"/>
    <property type="project" value="UniProtKB-KW"/>
</dbReference>
<keyword evidence="1" id="KW-0808">Transferase</keyword>
<evidence type="ECO:0000313" key="1">
    <source>
        <dbReference type="EMBL" id="EGJ52036.1"/>
    </source>
</evidence>
<keyword evidence="1" id="KW-0489">Methyltransferase</keyword>
<dbReference type="InterPro" id="IPR029063">
    <property type="entry name" value="SAM-dependent_MTases_sf"/>
</dbReference>
<keyword evidence="2" id="KW-1185">Reference proteome</keyword>
<dbReference type="SUPFAM" id="SSF53335">
    <property type="entry name" value="S-adenosyl-L-methionine-dependent methyltransferases"/>
    <property type="match status" value="1"/>
</dbReference>
<dbReference type="PANTHER" id="PTHR14614">
    <property type="entry name" value="HEPATOCELLULAR CARCINOMA-ASSOCIATED ANTIGEN"/>
    <property type="match status" value="1"/>
</dbReference>
<evidence type="ECO:0000313" key="2">
    <source>
        <dbReference type="Proteomes" id="UP000007844"/>
    </source>
</evidence>
<accession>F3Z007</accession>